<organism evidence="2 3">
    <name type="scientific">Ostreobium quekettii</name>
    <dbReference type="NCBI Taxonomy" id="121088"/>
    <lineage>
        <taxon>Eukaryota</taxon>
        <taxon>Viridiplantae</taxon>
        <taxon>Chlorophyta</taxon>
        <taxon>core chlorophytes</taxon>
        <taxon>Ulvophyceae</taxon>
        <taxon>TCBD clade</taxon>
        <taxon>Bryopsidales</taxon>
        <taxon>Ostreobineae</taxon>
        <taxon>Ostreobiaceae</taxon>
        <taxon>Ostreobium</taxon>
    </lineage>
</organism>
<evidence type="ECO:0000256" key="1">
    <source>
        <dbReference type="SAM" id="MobiDB-lite"/>
    </source>
</evidence>
<dbReference type="AlphaFoldDB" id="A0A8S1J4E8"/>
<protein>
    <submittedName>
        <fullName evidence="2">Uncharacterized protein</fullName>
    </submittedName>
</protein>
<evidence type="ECO:0000313" key="3">
    <source>
        <dbReference type="Proteomes" id="UP000708148"/>
    </source>
</evidence>
<reference evidence="2" key="1">
    <citation type="submission" date="2020-12" db="EMBL/GenBank/DDBJ databases">
        <authorList>
            <person name="Iha C."/>
        </authorList>
    </citation>
    <scope>NUCLEOTIDE SEQUENCE</scope>
</reference>
<feature type="region of interest" description="Disordered" evidence="1">
    <location>
        <begin position="54"/>
        <end position="76"/>
    </location>
</feature>
<comment type="caution">
    <text evidence="2">The sequence shown here is derived from an EMBL/GenBank/DDBJ whole genome shotgun (WGS) entry which is preliminary data.</text>
</comment>
<keyword evidence="3" id="KW-1185">Reference proteome</keyword>
<proteinExistence type="predicted"/>
<feature type="region of interest" description="Disordered" evidence="1">
    <location>
        <begin position="98"/>
        <end position="121"/>
    </location>
</feature>
<sequence>MQPATGRRPTVAPGCVGRPTCPAARLPAVRRARFGPSRPGLGVPLLERVARAERADNPESWGEDLNPFKRKDKGKEDAAKKALEEAFQGKRDILADLDTEMGSGGADGPGSRGGGGGGGGGNWFEDFFQGGGWRDTLGNWGRLFMKWVSSAMKTLGAIFLFLGV</sequence>
<dbReference type="Proteomes" id="UP000708148">
    <property type="component" value="Unassembled WGS sequence"/>
</dbReference>
<dbReference type="EMBL" id="CAJHUC010001879">
    <property type="protein sequence ID" value="CAD7702585.1"/>
    <property type="molecule type" value="Genomic_DNA"/>
</dbReference>
<accession>A0A8S1J4E8</accession>
<name>A0A8S1J4E8_9CHLO</name>
<feature type="compositionally biased region" description="Basic and acidic residues" evidence="1">
    <location>
        <begin position="66"/>
        <end position="76"/>
    </location>
</feature>
<evidence type="ECO:0000313" key="2">
    <source>
        <dbReference type="EMBL" id="CAD7702585.1"/>
    </source>
</evidence>
<feature type="non-terminal residue" evidence="2">
    <location>
        <position position="164"/>
    </location>
</feature>
<gene>
    <name evidence="2" type="ORF">OSTQU699_LOCUS7942</name>
</gene>
<feature type="compositionally biased region" description="Gly residues" evidence="1">
    <location>
        <begin position="102"/>
        <end position="121"/>
    </location>
</feature>